<evidence type="ECO:0000313" key="5">
    <source>
        <dbReference type="EMBL" id="PDS48581.1"/>
    </source>
</evidence>
<dbReference type="Proteomes" id="UP000219972">
    <property type="component" value="Unassembled WGS sequence"/>
</dbReference>
<evidence type="ECO:0000259" key="4">
    <source>
        <dbReference type="Pfam" id="PF00392"/>
    </source>
</evidence>
<evidence type="ECO:0000256" key="3">
    <source>
        <dbReference type="ARBA" id="ARBA00023163"/>
    </source>
</evidence>
<gene>
    <name evidence="5" type="ORF">CO662_29000</name>
</gene>
<dbReference type="InterPro" id="IPR000524">
    <property type="entry name" value="Tscrpt_reg_HTH_GntR"/>
</dbReference>
<keyword evidence="6" id="KW-1185">Reference proteome</keyword>
<keyword evidence="3" id="KW-0804">Transcription</keyword>
<protein>
    <recommendedName>
        <fullName evidence="4">HTH gntR-type domain-containing protein</fullName>
    </recommendedName>
</protein>
<feature type="domain" description="HTH gntR-type" evidence="4">
    <location>
        <begin position="5"/>
        <end position="35"/>
    </location>
</feature>
<dbReference type="Gene3D" id="1.10.10.10">
    <property type="entry name" value="Winged helix-like DNA-binding domain superfamily/Winged helix DNA-binding domain"/>
    <property type="match status" value="1"/>
</dbReference>
<dbReference type="InterPro" id="IPR036390">
    <property type="entry name" value="WH_DNA-bd_sf"/>
</dbReference>
<comment type="caution">
    <text evidence="5">The sequence shown here is derived from an EMBL/GenBank/DDBJ whole genome shotgun (WGS) entry which is preliminary data.</text>
</comment>
<sequence length="39" mass="4298">MCGRHGVTVNPVREELDRLVSEGLVKLRDQRGFSVASVS</sequence>
<evidence type="ECO:0000256" key="1">
    <source>
        <dbReference type="ARBA" id="ARBA00023015"/>
    </source>
</evidence>
<dbReference type="SUPFAM" id="SSF46785">
    <property type="entry name" value="Winged helix' DNA-binding domain"/>
    <property type="match status" value="1"/>
</dbReference>
<evidence type="ECO:0000256" key="2">
    <source>
        <dbReference type="ARBA" id="ARBA00023125"/>
    </source>
</evidence>
<evidence type="ECO:0000313" key="6">
    <source>
        <dbReference type="Proteomes" id="UP000219972"/>
    </source>
</evidence>
<reference evidence="5 6" key="1">
    <citation type="submission" date="2017-09" db="EMBL/GenBank/DDBJ databases">
        <title>Comparative genomics of rhizobia isolated from Phaseolus vulgaris in China.</title>
        <authorList>
            <person name="Tong W."/>
        </authorList>
    </citation>
    <scope>NUCLEOTIDE SEQUENCE [LARGE SCALE GENOMIC DNA]</scope>
    <source>
        <strain evidence="5 6">Y27</strain>
    </source>
</reference>
<organism evidence="5 6">
    <name type="scientific">Rhizobium anhuiense</name>
    <dbReference type="NCBI Taxonomy" id="1184720"/>
    <lineage>
        <taxon>Bacteria</taxon>
        <taxon>Pseudomonadati</taxon>
        <taxon>Pseudomonadota</taxon>
        <taxon>Alphaproteobacteria</taxon>
        <taxon>Hyphomicrobiales</taxon>
        <taxon>Rhizobiaceae</taxon>
        <taxon>Rhizobium/Agrobacterium group</taxon>
        <taxon>Rhizobium</taxon>
    </lineage>
</organism>
<proteinExistence type="predicted"/>
<name>A0ABX4J0A9_9HYPH</name>
<dbReference type="InterPro" id="IPR036388">
    <property type="entry name" value="WH-like_DNA-bd_sf"/>
</dbReference>
<dbReference type="EMBL" id="NWSL01000026">
    <property type="protein sequence ID" value="PDS48581.1"/>
    <property type="molecule type" value="Genomic_DNA"/>
</dbReference>
<accession>A0ABX4J0A9</accession>
<dbReference type="Pfam" id="PF00392">
    <property type="entry name" value="GntR"/>
    <property type="match status" value="1"/>
</dbReference>
<keyword evidence="2" id="KW-0238">DNA-binding</keyword>
<keyword evidence="1" id="KW-0805">Transcription regulation</keyword>